<feature type="domain" description="Histidine kinase" evidence="13">
    <location>
        <begin position="371"/>
        <end position="478"/>
    </location>
</feature>
<evidence type="ECO:0000256" key="7">
    <source>
        <dbReference type="ARBA" id="ARBA00022741"/>
    </source>
</evidence>
<dbReference type="PANTHER" id="PTHR34220:SF7">
    <property type="entry name" value="SENSOR HISTIDINE KINASE YPDA"/>
    <property type="match status" value="1"/>
</dbReference>
<keyword evidence="11 12" id="KW-0472">Membrane</keyword>
<organism evidence="15 16">
    <name type="scientific">Paenibacillus septentrionalis</name>
    <dbReference type="NCBI Taxonomy" id="429342"/>
    <lineage>
        <taxon>Bacteria</taxon>
        <taxon>Bacillati</taxon>
        <taxon>Bacillota</taxon>
        <taxon>Bacilli</taxon>
        <taxon>Bacillales</taxon>
        <taxon>Paenibacillaceae</taxon>
        <taxon>Paenibacillus</taxon>
    </lineage>
</organism>
<keyword evidence="6 15" id="KW-0808">Transferase</keyword>
<evidence type="ECO:0000256" key="12">
    <source>
        <dbReference type="SAM" id="Phobius"/>
    </source>
</evidence>
<keyword evidence="7" id="KW-0547">Nucleotide-binding</keyword>
<accession>A0ABW1V8M8</accession>
<dbReference type="InterPro" id="IPR005467">
    <property type="entry name" value="His_kinase_dom"/>
</dbReference>
<evidence type="ECO:0000313" key="15">
    <source>
        <dbReference type="EMBL" id="MFC6334596.1"/>
    </source>
</evidence>
<dbReference type="Gene3D" id="3.30.565.10">
    <property type="entry name" value="Histidine kinase-like ATPase, C-terminal domain"/>
    <property type="match status" value="1"/>
</dbReference>
<evidence type="ECO:0000256" key="6">
    <source>
        <dbReference type="ARBA" id="ARBA00022679"/>
    </source>
</evidence>
<evidence type="ECO:0000259" key="13">
    <source>
        <dbReference type="PROSITE" id="PS50109"/>
    </source>
</evidence>
<dbReference type="InterPro" id="IPR003660">
    <property type="entry name" value="HAMP_dom"/>
</dbReference>
<feature type="domain" description="HAMP" evidence="14">
    <location>
        <begin position="198"/>
        <end position="250"/>
    </location>
</feature>
<dbReference type="CDD" id="cd06225">
    <property type="entry name" value="HAMP"/>
    <property type="match status" value="1"/>
</dbReference>
<keyword evidence="12" id="KW-1133">Transmembrane helix</keyword>
<feature type="transmembrane region" description="Helical" evidence="12">
    <location>
        <begin position="173"/>
        <end position="196"/>
    </location>
</feature>
<dbReference type="InterPro" id="IPR050640">
    <property type="entry name" value="Bact_2-comp_sensor_kinase"/>
</dbReference>
<keyword evidence="5" id="KW-0597">Phosphoprotein</keyword>
<dbReference type="PROSITE" id="PS50109">
    <property type="entry name" value="HIS_KIN"/>
    <property type="match status" value="1"/>
</dbReference>
<dbReference type="PROSITE" id="PS50885">
    <property type="entry name" value="HAMP"/>
    <property type="match status" value="1"/>
</dbReference>
<keyword evidence="8 15" id="KW-0418">Kinase</keyword>
<evidence type="ECO:0000256" key="1">
    <source>
        <dbReference type="ARBA" id="ARBA00000085"/>
    </source>
</evidence>
<dbReference type="InterPro" id="IPR036890">
    <property type="entry name" value="HATPase_C_sf"/>
</dbReference>
<dbReference type="EMBL" id="JBHSTE010000007">
    <property type="protein sequence ID" value="MFC6334596.1"/>
    <property type="molecule type" value="Genomic_DNA"/>
</dbReference>
<evidence type="ECO:0000256" key="10">
    <source>
        <dbReference type="ARBA" id="ARBA00023012"/>
    </source>
</evidence>
<dbReference type="SUPFAM" id="SSF55874">
    <property type="entry name" value="ATPase domain of HSP90 chaperone/DNA topoisomerase II/histidine kinase"/>
    <property type="match status" value="1"/>
</dbReference>
<comment type="subcellular location">
    <subcellularLocation>
        <location evidence="2">Cell membrane</location>
        <topology evidence="2">Multi-pass membrane protein</topology>
    </subcellularLocation>
</comment>
<evidence type="ECO:0000256" key="8">
    <source>
        <dbReference type="ARBA" id="ARBA00022777"/>
    </source>
</evidence>
<dbReference type="InterPro" id="IPR004358">
    <property type="entry name" value="Sig_transdc_His_kin-like_C"/>
</dbReference>
<evidence type="ECO:0000256" key="4">
    <source>
        <dbReference type="ARBA" id="ARBA00022475"/>
    </source>
</evidence>
<name>A0ABW1V8M8_9BACL</name>
<dbReference type="Pfam" id="PF06580">
    <property type="entry name" value="His_kinase"/>
    <property type="match status" value="1"/>
</dbReference>
<evidence type="ECO:0000313" key="16">
    <source>
        <dbReference type="Proteomes" id="UP001596233"/>
    </source>
</evidence>
<dbReference type="PANTHER" id="PTHR34220">
    <property type="entry name" value="SENSOR HISTIDINE KINASE YPDA"/>
    <property type="match status" value="1"/>
</dbReference>
<dbReference type="SMART" id="SM00304">
    <property type="entry name" value="HAMP"/>
    <property type="match status" value="1"/>
</dbReference>
<comment type="caution">
    <text evidence="15">The sequence shown here is derived from an EMBL/GenBank/DDBJ whole genome shotgun (WGS) entry which is preliminary data.</text>
</comment>
<gene>
    <name evidence="15" type="ORF">ACFP56_18355</name>
</gene>
<keyword evidence="4" id="KW-1003">Cell membrane</keyword>
<dbReference type="Pfam" id="PF00672">
    <property type="entry name" value="HAMP"/>
    <property type="match status" value="1"/>
</dbReference>
<evidence type="ECO:0000256" key="11">
    <source>
        <dbReference type="ARBA" id="ARBA00023136"/>
    </source>
</evidence>
<dbReference type="GO" id="GO:0004673">
    <property type="term" value="F:protein histidine kinase activity"/>
    <property type="evidence" value="ECO:0007669"/>
    <property type="project" value="UniProtKB-EC"/>
</dbReference>
<keyword evidence="9" id="KW-0067">ATP-binding</keyword>
<dbReference type="PRINTS" id="PR00344">
    <property type="entry name" value="BCTRLSENSOR"/>
</dbReference>
<dbReference type="InterPro" id="IPR003594">
    <property type="entry name" value="HATPase_dom"/>
</dbReference>
<evidence type="ECO:0000256" key="3">
    <source>
        <dbReference type="ARBA" id="ARBA00012438"/>
    </source>
</evidence>
<dbReference type="RefSeq" id="WP_379237295.1">
    <property type="nucleotide sequence ID" value="NZ_JBHSTE010000007.1"/>
</dbReference>
<keyword evidence="12" id="KW-0812">Transmembrane</keyword>
<sequence length="491" mass="56476">MNTIQKKIYTLIAVVVCSMVVIWVALTYYNQKMQHQYNDILQRYLQMNEASTLSRELVTSLNNYIQSPTVDNMTVLEYDRGLLQEAMHNIVSLKNEGNVFVITNYYNLIDSLMNATDRSIRFLNENNKEEALNDFSDAARLSTYISEMTLTLFDNELKTYDQFYRGMIKQSGLLNKLGITMIAMITCILLLFTYLFSHSITRPIYRLTQAARELSRGRFDTAIDIEGSDEISFLAKTFDRMRININNLFSEAQHKAQLERELQTNKLLLQESQLLSLQSQIHPHFLFNTLDTLSKKVYLEGLEETSDLIASVARLLRYSLKRLDRPVTLYEEVKILREYMTIQRARFTDRLRYVEDIDDTCLYVQLPGLTLQPIIENAVIHAVEPLEHGGTISLVIQDKHEYVLVEIKDEGIGMSEARIEQLLDGNEQGRLQDGHSTGIGFGNVVKRLRLFYGQENIIQIESKPGQGTNVKLMLPKSNKGGGEQNAEYSDR</sequence>
<dbReference type="EC" id="2.7.13.3" evidence="3"/>
<dbReference type="Proteomes" id="UP001596233">
    <property type="component" value="Unassembled WGS sequence"/>
</dbReference>
<evidence type="ECO:0000259" key="14">
    <source>
        <dbReference type="PROSITE" id="PS50885"/>
    </source>
</evidence>
<dbReference type="SMART" id="SM00387">
    <property type="entry name" value="HATPase_c"/>
    <property type="match status" value="1"/>
</dbReference>
<dbReference type="InterPro" id="IPR010559">
    <property type="entry name" value="Sig_transdc_His_kin_internal"/>
</dbReference>
<protein>
    <recommendedName>
        <fullName evidence="3">histidine kinase</fullName>
        <ecNumber evidence="3">2.7.13.3</ecNumber>
    </recommendedName>
</protein>
<comment type="catalytic activity">
    <reaction evidence="1">
        <text>ATP + protein L-histidine = ADP + protein N-phospho-L-histidine.</text>
        <dbReference type="EC" id="2.7.13.3"/>
    </reaction>
</comment>
<keyword evidence="16" id="KW-1185">Reference proteome</keyword>
<evidence type="ECO:0000256" key="2">
    <source>
        <dbReference type="ARBA" id="ARBA00004651"/>
    </source>
</evidence>
<feature type="transmembrane region" description="Helical" evidence="12">
    <location>
        <begin position="6"/>
        <end position="29"/>
    </location>
</feature>
<dbReference type="Gene3D" id="6.10.340.10">
    <property type="match status" value="1"/>
</dbReference>
<dbReference type="SUPFAM" id="SSF158472">
    <property type="entry name" value="HAMP domain-like"/>
    <property type="match status" value="1"/>
</dbReference>
<dbReference type="Pfam" id="PF02518">
    <property type="entry name" value="HATPase_c"/>
    <property type="match status" value="1"/>
</dbReference>
<keyword evidence="10" id="KW-0902">Two-component regulatory system</keyword>
<reference evidence="16" key="1">
    <citation type="journal article" date="2019" name="Int. J. Syst. Evol. Microbiol.">
        <title>The Global Catalogue of Microorganisms (GCM) 10K type strain sequencing project: providing services to taxonomists for standard genome sequencing and annotation.</title>
        <authorList>
            <consortium name="The Broad Institute Genomics Platform"/>
            <consortium name="The Broad Institute Genome Sequencing Center for Infectious Disease"/>
            <person name="Wu L."/>
            <person name="Ma J."/>
        </authorList>
    </citation>
    <scope>NUCLEOTIDE SEQUENCE [LARGE SCALE GENOMIC DNA]</scope>
    <source>
        <strain evidence="16">PCU 280</strain>
    </source>
</reference>
<proteinExistence type="predicted"/>
<evidence type="ECO:0000256" key="5">
    <source>
        <dbReference type="ARBA" id="ARBA00022553"/>
    </source>
</evidence>
<evidence type="ECO:0000256" key="9">
    <source>
        <dbReference type="ARBA" id="ARBA00022840"/>
    </source>
</evidence>